<dbReference type="EMBL" id="JAVDRF010000020">
    <property type="protein sequence ID" value="MDR6539660.1"/>
    <property type="molecule type" value="Genomic_DNA"/>
</dbReference>
<dbReference type="Proteomes" id="UP001184230">
    <property type="component" value="Unassembled WGS sequence"/>
</dbReference>
<organism evidence="1 2">
    <name type="scientific">Variovorax soli</name>
    <dbReference type="NCBI Taxonomy" id="376815"/>
    <lineage>
        <taxon>Bacteria</taxon>
        <taxon>Pseudomonadati</taxon>
        <taxon>Pseudomonadota</taxon>
        <taxon>Betaproteobacteria</taxon>
        <taxon>Burkholderiales</taxon>
        <taxon>Comamonadaceae</taxon>
        <taxon>Variovorax</taxon>
    </lineage>
</organism>
<protein>
    <submittedName>
        <fullName evidence="1">Uncharacterized protein</fullName>
    </submittedName>
</protein>
<proteinExistence type="predicted"/>
<sequence length="96" mass="11031">MLDSFLELPKDFDDYEWEVVAKGCFTGVKLIVAGVTHSLNFYDPIRLGQEMTDELRGEDIFYEPNLIVVRSVQRLAMERAVELLMNSGRFKSLTPD</sequence>
<evidence type="ECO:0000313" key="1">
    <source>
        <dbReference type="EMBL" id="MDR6539660.1"/>
    </source>
</evidence>
<reference evidence="1 2" key="1">
    <citation type="submission" date="2023-07" db="EMBL/GenBank/DDBJ databases">
        <title>Sorghum-associated microbial communities from plants grown in Nebraska, USA.</title>
        <authorList>
            <person name="Schachtman D."/>
        </authorList>
    </citation>
    <scope>NUCLEOTIDE SEQUENCE [LARGE SCALE GENOMIC DNA]</scope>
    <source>
        <strain evidence="1 2">DS1781</strain>
    </source>
</reference>
<evidence type="ECO:0000313" key="2">
    <source>
        <dbReference type="Proteomes" id="UP001184230"/>
    </source>
</evidence>
<gene>
    <name evidence="1" type="ORF">J2739_005459</name>
</gene>
<keyword evidence="2" id="KW-1185">Reference proteome</keyword>
<comment type="caution">
    <text evidence="1">The sequence shown here is derived from an EMBL/GenBank/DDBJ whole genome shotgun (WGS) entry which is preliminary data.</text>
</comment>
<accession>A0ABU1NMI1</accession>
<name>A0ABU1NMI1_9BURK</name>